<evidence type="ECO:0000313" key="7">
    <source>
        <dbReference type="Proteomes" id="UP001180551"/>
    </source>
</evidence>
<evidence type="ECO:0000256" key="2">
    <source>
        <dbReference type="ARBA" id="ARBA00023125"/>
    </source>
</evidence>
<dbReference type="PRINTS" id="PR00038">
    <property type="entry name" value="HTHLUXR"/>
</dbReference>
<dbReference type="SUPFAM" id="SSF52172">
    <property type="entry name" value="CheY-like"/>
    <property type="match status" value="1"/>
</dbReference>
<dbReference type="Gene3D" id="1.10.10.10">
    <property type="entry name" value="Winged helix-like DNA-binding domain superfamily/Winged helix DNA-binding domain"/>
    <property type="match status" value="1"/>
</dbReference>
<reference evidence="6" key="1">
    <citation type="submission" date="2024-05" db="EMBL/GenBank/DDBJ databases">
        <title>30 novel species of actinomycetes from the DSMZ collection.</title>
        <authorList>
            <person name="Nouioui I."/>
        </authorList>
    </citation>
    <scope>NUCLEOTIDE SEQUENCE</scope>
    <source>
        <strain evidence="6">DSM 41527</strain>
    </source>
</reference>
<dbReference type="PROSITE" id="PS00622">
    <property type="entry name" value="HTH_LUXR_1"/>
    <property type="match status" value="1"/>
</dbReference>
<dbReference type="InterPro" id="IPR039420">
    <property type="entry name" value="WalR-like"/>
</dbReference>
<accession>A0ABU2SZW3</accession>
<feature type="modified residue" description="4-aspartylphosphate" evidence="3">
    <location>
        <position position="57"/>
    </location>
</feature>
<dbReference type="PROSITE" id="PS50043">
    <property type="entry name" value="HTH_LUXR_2"/>
    <property type="match status" value="1"/>
</dbReference>
<dbReference type="SMART" id="SM00448">
    <property type="entry name" value="REC"/>
    <property type="match status" value="1"/>
</dbReference>
<evidence type="ECO:0000313" key="6">
    <source>
        <dbReference type="EMBL" id="MDT0454126.1"/>
    </source>
</evidence>
<organism evidence="6 7">
    <name type="scientific">Streptomyces mooreae</name>
    <dbReference type="NCBI Taxonomy" id="3075523"/>
    <lineage>
        <taxon>Bacteria</taxon>
        <taxon>Bacillati</taxon>
        <taxon>Actinomycetota</taxon>
        <taxon>Actinomycetes</taxon>
        <taxon>Kitasatosporales</taxon>
        <taxon>Streptomycetaceae</taxon>
        <taxon>Streptomyces</taxon>
    </lineage>
</organism>
<keyword evidence="7" id="KW-1185">Reference proteome</keyword>
<feature type="domain" description="Response regulatory" evidence="5">
    <location>
        <begin position="6"/>
        <end position="119"/>
    </location>
</feature>
<keyword evidence="1 3" id="KW-0597">Phosphoprotein</keyword>
<dbReference type="EMBL" id="JAVRFE010000001">
    <property type="protein sequence ID" value="MDT0454126.1"/>
    <property type="molecule type" value="Genomic_DNA"/>
</dbReference>
<gene>
    <name evidence="6" type="ORF">RM550_00035</name>
</gene>
<proteinExistence type="predicted"/>
<dbReference type="CDD" id="cd17535">
    <property type="entry name" value="REC_NarL-like"/>
    <property type="match status" value="1"/>
</dbReference>
<dbReference type="Pfam" id="PF00196">
    <property type="entry name" value="GerE"/>
    <property type="match status" value="1"/>
</dbReference>
<sequence>MPAQFTLVVADGRELFREGLSALCTAEPGIQVVGQADDGPKTLSLIRRERPEVVLIDAELPEVGAVRTAHQEPMAPRLVMLTPHDDAQLMERAMSVRPHACISKDSTRAELFETVRAIVSNGDRMFISFSRGVAEQLRFPAKSPLTAREKEILQLVSSGFRNAQVASSLCVTEGTVKRHLSNIYVKLDVGSRMEAVHTGVKLRLITGID</sequence>
<protein>
    <submittedName>
        <fullName evidence="6">Response regulator transcription factor</fullName>
    </submittedName>
</protein>
<dbReference type="SUPFAM" id="SSF46894">
    <property type="entry name" value="C-terminal effector domain of the bipartite response regulators"/>
    <property type="match status" value="1"/>
</dbReference>
<dbReference type="Gene3D" id="3.40.50.2300">
    <property type="match status" value="1"/>
</dbReference>
<dbReference type="InterPro" id="IPR000792">
    <property type="entry name" value="Tscrpt_reg_LuxR_C"/>
</dbReference>
<dbReference type="CDD" id="cd06170">
    <property type="entry name" value="LuxR_C_like"/>
    <property type="match status" value="1"/>
</dbReference>
<evidence type="ECO:0000256" key="3">
    <source>
        <dbReference type="PROSITE-ProRule" id="PRU00169"/>
    </source>
</evidence>
<evidence type="ECO:0000256" key="1">
    <source>
        <dbReference type="ARBA" id="ARBA00022553"/>
    </source>
</evidence>
<keyword evidence="2" id="KW-0238">DNA-binding</keyword>
<dbReference type="Proteomes" id="UP001180551">
    <property type="component" value="Unassembled WGS sequence"/>
</dbReference>
<name>A0ABU2SZW3_9ACTN</name>
<dbReference type="InterPro" id="IPR036388">
    <property type="entry name" value="WH-like_DNA-bd_sf"/>
</dbReference>
<dbReference type="InterPro" id="IPR058245">
    <property type="entry name" value="NreC/VraR/RcsB-like_REC"/>
</dbReference>
<dbReference type="SMART" id="SM00421">
    <property type="entry name" value="HTH_LUXR"/>
    <property type="match status" value="1"/>
</dbReference>
<feature type="domain" description="HTH luxR-type" evidence="4">
    <location>
        <begin position="138"/>
        <end position="203"/>
    </location>
</feature>
<dbReference type="InterPro" id="IPR016032">
    <property type="entry name" value="Sig_transdc_resp-reg_C-effctor"/>
</dbReference>
<dbReference type="Pfam" id="PF00072">
    <property type="entry name" value="Response_reg"/>
    <property type="match status" value="1"/>
</dbReference>
<comment type="caution">
    <text evidence="6">The sequence shown here is derived from an EMBL/GenBank/DDBJ whole genome shotgun (WGS) entry which is preliminary data.</text>
</comment>
<evidence type="ECO:0000259" key="5">
    <source>
        <dbReference type="PROSITE" id="PS50110"/>
    </source>
</evidence>
<dbReference type="PANTHER" id="PTHR43214">
    <property type="entry name" value="TWO-COMPONENT RESPONSE REGULATOR"/>
    <property type="match status" value="1"/>
</dbReference>
<evidence type="ECO:0000259" key="4">
    <source>
        <dbReference type="PROSITE" id="PS50043"/>
    </source>
</evidence>
<dbReference type="InterPro" id="IPR001789">
    <property type="entry name" value="Sig_transdc_resp-reg_receiver"/>
</dbReference>
<dbReference type="RefSeq" id="WP_311621589.1">
    <property type="nucleotide sequence ID" value="NZ_JAVRFE010000001.1"/>
</dbReference>
<dbReference type="PROSITE" id="PS50110">
    <property type="entry name" value="RESPONSE_REGULATORY"/>
    <property type="match status" value="1"/>
</dbReference>
<dbReference type="InterPro" id="IPR011006">
    <property type="entry name" value="CheY-like_superfamily"/>
</dbReference>